<comment type="caution">
    <text evidence="9">The sequence shown here is derived from an EMBL/GenBank/DDBJ whole genome shotgun (WGS) entry which is preliminary data.</text>
</comment>
<dbReference type="PANTHER" id="PTHR43297:SF2">
    <property type="entry name" value="DIPEPTIDE TRANSPORT ATP-BINDING PROTEIN DPPD"/>
    <property type="match status" value="1"/>
</dbReference>
<dbReference type="Proteomes" id="UP001595973">
    <property type="component" value="Unassembled WGS sequence"/>
</dbReference>
<dbReference type="PROSITE" id="PS50893">
    <property type="entry name" value="ABC_TRANSPORTER_2"/>
    <property type="match status" value="1"/>
</dbReference>
<dbReference type="InterPro" id="IPR050388">
    <property type="entry name" value="ABC_Ni/Peptide_Import"/>
</dbReference>
<dbReference type="CDD" id="cd03257">
    <property type="entry name" value="ABC_NikE_OppD_transporters"/>
    <property type="match status" value="1"/>
</dbReference>
<dbReference type="InterPro" id="IPR003439">
    <property type="entry name" value="ABC_transporter-like_ATP-bd"/>
</dbReference>
<dbReference type="SMART" id="SM00382">
    <property type="entry name" value="AAA"/>
    <property type="match status" value="1"/>
</dbReference>
<evidence type="ECO:0000256" key="6">
    <source>
        <dbReference type="ARBA" id="ARBA00022840"/>
    </source>
</evidence>
<dbReference type="InterPro" id="IPR027417">
    <property type="entry name" value="P-loop_NTPase"/>
</dbReference>
<keyword evidence="6 9" id="KW-0067">ATP-binding</keyword>
<evidence type="ECO:0000256" key="5">
    <source>
        <dbReference type="ARBA" id="ARBA00022741"/>
    </source>
</evidence>
<evidence type="ECO:0000256" key="7">
    <source>
        <dbReference type="ARBA" id="ARBA00023136"/>
    </source>
</evidence>
<keyword evidence="3" id="KW-0813">Transport</keyword>
<evidence type="ECO:0000256" key="4">
    <source>
        <dbReference type="ARBA" id="ARBA00022475"/>
    </source>
</evidence>
<keyword evidence="4" id="KW-1003">Cell membrane</keyword>
<dbReference type="RefSeq" id="WP_380722698.1">
    <property type="nucleotide sequence ID" value="NZ_JBHSGI010000034.1"/>
</dbReference>
<evidence type="ECO:0000256" key="3">
    <source>
        <dbReference type="ARBA" id="ARBA00022448"/>
    </source>
</evidence>
<dbReference type="EMBL" id="JBHSGI010000034">
    <property type="protein sequence ID" value="MFC4671798.1"/>
    <property type="molecule type" value="Genomic_DNA"/>
</dbReference>
<evidence type="ECO:0000256" key="2">
    <source>
        <dbReference type="ARBA" id="ARBA00005417"/>
    </source>
</evidence>
<keyword evidence="5" id="KW-0547">Nucleotide-binding</keyword>
<comment type="similarity">
    <text evidence="2">Belongs to the ABC transporter superfamily.</text>
</comment>
<gene>
    <name evidence="9" type="ORF">ACFO5X_24825</name>
</gene>
<dbReference type="InterPro" id="IPR013563">
    <property type="entry name" value="Oligopep_ABC_C"/>
</dbReference>
<name>A0ABV9KPC1_9RHOB</name>
<dbReference type="InterPro" id="IPR003593">
    <property type="entry name" value="AAA+_ATPase"/>
</dbReference>
<comment type="subcellular location">
    <subcellularLocation>
        <location evidence="1">Cell inner membrane</location>
        <topology evidence="1">Peripheral membrane protein</topology>
    </subcellularLocation>
</comment>
<dbReference type="GO" id="GO:0005524">
    <property type="term" value="F:ATP binding"/>
    <property type="evidence" value="ECO:0007669"/>
    <property type="project" value="UniProtKB-KW"/>
</dbReference>
<keyword evidence="10" id="KW-1185">Reference proteome</keyword>
<proteinExistence type="inferred from homology"/>
<dbReference type="Pfam" id="PF00005">
    <property type="entry name" value="ABC_tran"/>
    <property type="match status" value="1"/>
</dbReference>
<accession>A0ABV9KPC1</accession>
<protein>
    <submittedName>
        <fullName evidence="9">ABC transporter ATP-binding protein</fullName>
    </submittedName>
</protein>
<keyword evidence="7" id="KW-0472">Membrane</keyword>
<dbReference type="Gene3D" id="3.40.50.300">
    <property type="entry name" value="P-loop containing nucleotide triphosphate hydrolases"/>
    <property type="match status" value="1"/>
</dbReference>
<evidence type="ECO:0000256" key="1">
    <source>
        <dbReference type="ARBA" id="ARBA00004417"/>
    </source>
</evidence>
<evidence type="ECO:0000313" key="10">
    <source>
        <dbReference type="Proteomes" id="UP001595973"/>
    </source>
</evidence>
<organism evidence="9 10">
    <name type="scientific">Seohaeicola nanhaiensis</name>
    <dbReference type="NCBI Taxonomy" id="1387282"/>
    <lineage>
        <taxon>Bacteria</taxon>
        <taxon>Pseudomonadati</taxon>
        <taxon>Pseudomonadota</taxon>
        <taxon>Alphaproteobacteria</taxon>
        <taxon>Rhodobacterales</taxon>
        <taxon>Roseobacteraceae</taxon>
        <taxon>Seohaeicola</taxon>
    </lineage>
</organism>
<evidence type="ECO:0000313" key="9">
    <source>
        <dbReference type="EMBL" id="MFC4671798.1"/>
    </source>
</evidence>
<sequence>MSLLSLTDLRVRFAGPQGTAEAVRGITLSVAEGEVLGIVGESGSGKSVTMMAALQLLPPSAGIQGSAVFRGRELVRMGREEIRRLRGKEIGCIFQDPLSAFNPVITIGDQIAEAIRLHQPLTRRAALDRAAALLDLVSIPEPRRRLHQYPYEFSGGMRQRAMIAMALANDPALLIADEPTTALDVTVQAQILELLQKLRQELGLAIVLITHDLGVVAGMADRIAVMYGGRIVEEGPVDPVFYETAHPYTRGLIAAIPSPDRPAGALVAIDGTPPSIWSRPTGCAFRPRCPRATDLCAQADPELRPIAGTSAACHHALTEATP</sequence>
<dbReference type="SUPFAM" id="SSF52540">
    <property type="entry name" value="P-loop containing nucleoside triphosphate hydrolases"/>
    <property type="match status" value="1"/>
</dbReference>
<dbReference type="NCBIfam" id="TIGR01727">
    <property type="entry name" value="oligo_HPY"/>
    <property type="match status" value="1"/>
</dbReference>
<dbReference type="InterPro" id="IPR017871">
    <property type="entry name" value="ABC_transporter-like_CS"/>
</dbReference>
<dbReference type="Pfam" id="PF08352">
    <property type="entry name" value="oligo_HPY"/>
    <property type="match status" value="1"/>
</dbReference>
<dbReference type="PROSITE" id="PS00211">
    <property type="entry name" value="ABC_TRANSPORTER_1"/>
    <property type="match status" value="1"/>
</dbReference>
<dbReference type="PANTHER" id="PTHR43297">
    <property type="entry name" value="OLIGOPEPTIDE TRANSPORT ATP-BINDING PROTEIN APPD"/>
    <property type="match status" value="1"/>
</dbReference>
<reference evidence="10" key="1">
    <citation type="journal article" date="2019" name="Int. J. Syst. Evol. Microbiol.">
        <title>The Global Catalogue of Microorganisms (GCM) 10K type strain sequencing project: providing services to taxonomists for standard genome sequencing and annotation.</title>
        <authorList>
            <consortium name="The Broad Institute Genomics Platform"/>
            <consortium name="The Broad Institute Genome Sequencing Center for Infectious Disease"/>
            <person name="Wu L."/>
            <person name="Ma J."/>
        </authorList>
    </citation>
    <scope>NUCLEOTIDE SEQUENCE [LARGE SCALE GENOMIC DNA]</scope>
    <source>
        <strain evidence="10">CGMCC 4.7283</strain>
    </source>
</reference>
<evidence type="ECO:0000259" key="8">
    <source>
        <dbReference type="PROSITE" id="PS50893"/>
    </source>
</evidence>
<feature type="domain" description="ABC transporter" evidence="8">
    <location>
        <begin position="4"/>
        <end position="253"/>
    </location>
</feature>